<dbReference type="PROSITE" id="PS51257">
    <property type="entry name" value="PROKAR_LIPOPROTEIN"/>
    <property type="match status" value="1"/>
</dbReference>
<comment type="caution">
    <text evidence="2">The sequence shown here is derived from an EMBL/GenBank/DDBJ whole genome shotgun (WGS) entry which is preliminary data.</text>
</comment>
<gene>
    <name evidence="2" type="ORF">GCM10010969_39750</name>
</gene>
<protein>
    <recommendedName>
        <fullName evidence="4">DUF4829 domain-containing protein</fullName>
    </recommendedName>
</protein>
<evidence type="ECO:0000256" key="1">
    <source>
        <dbReference type="SAM" id="MobiDB-lite"/>
    </source>
</evidence>
<evidence type="ECO:0008006" key="4">
    <source>
        <dbReference type="Google" id="ProtNLM"/>
    </source>
</evidence>
<name>A0ABQ2LBF0_9BACL</name>
<sequence length="224" mass="24985">MNKQVISKIGIVALVSITALSGCTYKEHTNESESSSLNSSKTTKNVELAPKEIKTSRISADHNIFENYEEALAASDVVAEVTATERSQNFVENLDGYPSGHTRTEVELNQVFTTKNGEQLSGKLSILEPTYTAEVQGELIQFSYEDYIKMVPGEKYVVFLVWREKDQGYWINALEQGKFSLNNPNTHESSITSDISNDPESSQYKKLKDDVISHLYGEESGVVN</sequence>
<organism evidence="2 3">
    <name type="scientific">Saccharibacillus kuerlensis</name>
    <dbReference type="NCBI Taxonomy" id="459527"/>
    <lineage>
        <taxon>Bacteria</taxon>
        <taxon>Bacillati</taxon>
        <taxon>Bacillota</taxon>
        <taxon>Bacilli</taxon>
        <taxon>Bacillales</taxon>
        <taxon>Paenibacillaceae</taxon>
        <taxon>Saccharibacillus</taxon>
    </lineage>
</organism>
<feature type="region of interest" description="Disordered" evidence="1">
    <location>
        <begin position="182"/>
        <end position="202"/>
    </location>
</feature>
<keyword evidence="3" id="KW-1185">Reference proteome</keyword>
<reference evidence="3" key="1">
    <citation type="journal article" date="2019" name="Int. J. Syst. Evol. Microbiol.">
        <title>The Global Catalogue of Microorganisms (GCM) 10K type strain sequencing project: providing services to taxonomists for standard genome sequencing and annotation.</title>
        <authorList>
            <consortium name="The Broad Institute Genomics Platform"/>
            <consortium name="The Broad Institute Genome Sequencing Center for Infectious Disease"/>
            <person name="Wu L."/>
            <person name="Ma J."/>
        </authorList>
    </citation>
    <scope>NUCLEOTIDE SEQUENCE [LARGE SCALE GENOMIC DNA]</scope>
    <source>
        <strain evidence="3">CGMCC 1.6964</strain>
    </source>
</reference>
<evidence type="ECO:0000313" key="2">
    <source>
        <dbReference type="EMBL" id="GGO09371.1"/>
    </source>
</evidence>
<dbReference type="RefSeq" id="WP_018978558.1">
    <property type="nucleotide sequence ID" value="NZ_BMLN01000019.1"/>
</dbReference>
<dbReference type="Proteomes" id="UP000606653">
    <property type="component" value="Unassembled WGS sequence"/>
</dbReference>
<evidence type="ECO:0000313" key="3">
    <source>
        <dbReference type="Proteomes" id="UP000606653"/>
    </source>
</evidence>
<accession>A0ABQ2LBF0</accession>
<proteinExistence type="predicted"/>
<dbReference type="EMBL" id="BMLN01000019">
    <property type="protein sequence ID" value="GGO09371.1"/>
    <property type="molecule type" value="Genomic_DNA"/>
</dbReference>